<sequence length="25" mass="2898">MYIKPGSHEYKVQSEISKEITVMAE</sequence>
<dbReference type="AlphaFoldDB" id="A0A6V8NQV2"/>
<comment type="caution">
    <text evidence="1">The sequence shown here is derived from an EMBL/GenBank/DDBJ whole genome shotgun (WGS) entry which is preliminary data.</text>
</comment>
<organism evidence="1 2">
    <name type="scientific">Candidatus Hakubella thermalkaliphila</name>
    <dbReference type="NCBI Taxonomy" id="2754717"/>
    <lineage>
        <taxon>Bacteria</taxon>
        <taxon>Bacillati</taxon>
        <taxon>Actinomycetota</taxon>
        <taxon>Actinomycetota incertae sedis</taxon>
        <taxon>Candidatus Hakubellales</taxon>
        <taxon>Candidatus Hakubellaceae</taxon>
        <taxon>Candidatus Hakubella</taxon>
    </lineage>
</organism>
<proteinExistence type="predicted"/>
<evidence type="ECO:0000313" key="2">
    <source>
        <dbReference type="Proteomes" id="UP000580051"/>
    </source>
</evidence>
<accession>A0A6V8NQV2</accession>
<reference evidence="1 2" key="1">
    <citation type="journal article" date="2020" name="Front. Microbiol.">
        <title>Single-cell genomics of novel Actinobacteria with the Wood-Ljungdahl pathway discovered in a serpentinizing system.</title>
        <authorList>
            <person name="Merino N."/>
            <person name="Kawai M."/>
            <person name="Boyd E.S."/>
            <person name="Colman D.R."/>
            <person name="McGlynn S.E."/>
            <person name="Nealson K.H."/>
            <person name="Kurokawa K."/>
            <person name="Hongoh Y."/>
        </authorList>
    </citation>
    <scope>NUCLEOTIDE SEQUENCE [LARGE SCALE GENOMIC DNA]</scope>
    <source>
        <strain evidence="1 2">S06</strain>
    </source>
</reference>
<dbReference type="Proteomes" id="UP000580051">
    <property type="component" value="Unassembled WGS sequence"/>
</dbReference>
<gene>
    <name evidence="1" type="ORF">HKBW3S06_01685</name>
</gene>
<name>A0A6V8NQV2_9ACTN</name>
<evidence type="ECO:0000313" key="1">
    <source>
        <dbReference type="EMBL" id="GFP22457.1"/>
    </source>
</evidence>
<protein>
    <submittedName>
        <fullName evidence="1">Uncharacterized protein</fullName>
    </submittedName>
</protein>
<dbReference type="EMBL" id="BLRV01000437">
    <property type="protein sequence ID" value="GFP22457.1"/>
    <property type="molecule type" value="Genomic_DNA"/>
</dbReference>
<feature type="non-terminal residue" evidence="1">
    <location>
        <position position="25"/>
    </location>
</feature>